<sequence length="353" mass="39158">MSTQEDNAPLPSPPFFSIPNVSNLRDPALYPPLTTSSGARLRPHVLFRSADVARIDLQGWQSMHALGVAHVFDLRSATEVEKGWAGIVGKEEQVGGEHGVHGENQKEWEIRPGWLEAMQQAGVKRTWTPVFADSDYSPDRLAERYGKYMDEDATGFVQAYTDILGNGGAAYREVFLYLAGLTPAKEKEEEGEKMGALIHCTAGKDRTGVFFAILFDFLGVPREMIAEEYNLTERGLGHLREEFMARLMQNPAFKKYILAQMTGKRLLVNDIAESMRGGGGGGQGAEGEVQVPPEIIEKGRQAALRMIGATKESMLKSLEMIDEQFGGAENYMRERCGLGDEELRRLRENLVMA</sequence>
<dbReference type="InterPro" id="IPR016130">
    <property type="entry name" value="Tyr_Pase_AS"/>
</dbReference>
<protein>
    <recommendedName>
        <fullName evidence="1">Tyrosine specific protein phosphatases domain-containing protein</fullName>
    </recommendedName>
</protein>
<feature type="domain" description="Tyrosine specific protein phosphatases" evidence="1">
    <location>
        <begin position="173"/>
        <end position="213"/>
    </location>
</feature>
<dbReference type="InterPro" id="IPR029021">
    <property type="entry name" value="Prot-tyrosine_phosphatase-like"/>
</dbReference>
<dbReference type="PROSITE" id="PS00383">
    <property type="entry name" value="TYR_PHOSPHATASE_1"/>
    <property type="match status" value="1"/>
</dbReference>
<organism evidence="2 3">
    <name type="scientific">Clathrospora elynae</name>
    <dbReference type="NCBI Taxonomy" id="706981"/>
    <lineage>
        <taxon>Eukaryota</taxon>
        <taxon>Fungi</taxon>
        <taxon>Dikarya</taxon>
        <taxon>Ascomycota</taxon>
        <taxon>Pezizomycotina</taxon>
        <taxon>Dothideomycetes</taxon>
        <taxon>Pleosporomycetidae</taxon>
        <taxon>Pleosporales</taxon>
        <taxon>Diademaceae</taxon>
        <taxon>Clathrospora</taxon>
    </lineage>
</organism>
<dbReference type="PROSITE" id="PS50056">
    <property type="entry name" value="TYR_PHOSPHATASE_2"/>
    <property type="match status" value="1"/>
</dbReference>
<keyword evidence="3" id="KW-1185">Reference proteome</keyword>
<accession>A0A6A5T4A5</accession>
<dbReference type="GO" id="GO:0004721">
    <property type="term" value="F:phosphoprotein phosphatase activity"/>
    <property type="evidence" value="ECO:0007669"/>
    <property type="project" value="InterPro"/>
</dbReference>
<dbReference type="PANTHER" id="PTHR31126:SF1">
    <property type="entry name" value="TYROSINE SPECIFIC PROTEIN PHOSPHATASES DOMAIN-CONTAINING PROTEIN"/>
    <property type="match status" value="1"/>
</dbReference>
<evidence type="ECO:0000259" key="1">
    <source>
        <dbReference type="PROSITE" id="PS50056"/>
    </source>
</evidence>
<evidence type="ECO:0000313" key="2">
    <source>
        <dbReference type="EMBL" id="KAF1945586.1"/>
    </source>
</evidence>
<gene>
    <name evidence="2" type="ORF">EJ02DRAFT_33831</name>
</gene>
<dbReference type="InterPro" id="IPR000387">
    <property type="entry name" value="Tyr_Pase_dom"/>
</dbReference>
<evidence type="ECO:0000313" key="3">
    <source>
        <dbReference type="Proteomes" id="UP000800038"/>
    </source>
</evidence>
<dbReference type="Gene3D" id="3.90.190.10">
    <property type="entry name" value="Protein tyrosine phosphatase superfamily"/>
    <property type="match status" value="1"/>
</dbReference>
<dbReference type="AlphaFoldDB" id="A0A6A5T4A5"/>
<proteinExistence type="predicted"/>
<dbReference type="Pfam" id="PF13350">
    <property type="entry name" value="Y_phosphatase3"/>
    <property type="match status" value="1"/>
</dbReference>
<dbReference type="OrthoDB" id="449382at2759"/>
<dbReference type="Proteomes" id="UP000800038">
    <property type="component" value="Unassembled WGS sequence"/>
</dbReference>
<dbReference type="SUPFAM" id="SSF52799">
    <property type="entry name" value="(Phosphotyrosine protein) phosphatases II"/>
    <property type="match status" value="2"/>
</dbReference>
<dbReference type="InterPro" id="IPR026893">
    <property type="entry name" value="Tyr/Ser_Pase_IphP-type"/>
</dbReference>
<reference evidence="2" key="1">
    <citation type="journal article" date="2020" name="Stud. Mycol.">
        <title>101 Dothideomycetes genomes: a test case for predicting lifestyles and emergence of pathogens.</title>
        <authorList>
            <person name="Haridas S."/>
            <person name="Albert R."/>
            <person name="Binder M."/>
            <person name="Bloem J."/>
            <person name="Labutti K."/>
            <person name="Salamov A."/>
            <person name="Andreopoulos B."/>
            <person name="Baker S."/>
            <person name="Barry K."/>
            <person name="Bills G."/>
            <person name="Bluhm B."/>
            <person name="Cannon C."/>
            <person name="Castanera R."/>
            <person name="Culley D."/>
            <person name="Daum C."/>
            <person name="Ezra D."/>
            <person name="Gonzalez J."/>
            <person name="Henrissat B."/>
            <person name="Kuo A."/>
            <person name="Liang C."/>
            <person name="Lipzen A."/>
            <person name="Lutzoni F."/>
            <person name="Magnuson J."/>
            <person name="Mondo S."/>
            <person name="Nolan M."/>
            <person name="Ohm R."/>
            <person name="Pangilinan J."/>
            <person name="Park H.-J."/>
            <person name="Ramirez L."/>
            <person name="Alfaro M."/>
            <person name="Sun H."/>
            <person name="Tritt A."/>
            <person name="Yoshinaga Y."/>
            <person name="Zwiers L.-H."/>
            <person name="Turgeon B."/>
            <person name="Goodwin S."/>
            <person name="Spatafora J."/>
            <person name="Crous P."/>
            <person name="Grigoriev I."/>
        </authorList>
    </citation>
    <scope>NUCLEOTIDE SEQUENCE</scope>
    <source>
        <strain evidence="2">CBS 161.51</strain>
    </source>
</reference>
<dbReference type="EMBL" id="ML976008">
    <property type="protein sequence ID" value="KAF1945586.1"/>
    <property type="molecule type" value="Genomic_DNA"/>
</dbReference>
<dbReference type="PANTHER" id="PTHR31126">
    <property type="entry name" value="TYROSINE-PROTEIN PHOSPHATASE"/>
    <property type="match status" value="1"/>
</dbReference>
<name>A0A6A5T4A5_9PLEO</name>